<reference evidence="3 4" key="1">
    <citation type="submission" date="2016-03" db="EMBL/GenBank/DDBJ databases">
        <title>The draft genome sequence of Fonsecaea nubica causative agent of cutaneous subcutaneous infection in human host.</title>
        <authorList>
            <person name="Costa F."/>
            <person name="Sybren D.H."/>
            <person name="Raittz R.T."/>
            <person name="Weiss V.A."/>
            <person name="Leao A.C."/>
            <person name="Gomes R."/>
            <person name="De Souza E.M."/>
            <person name="Pedrosa F.O."/>
            <person name="Steffens M.B."/>
            <person name="Bombassaro A."/>
            <person name="Tadra-Sfeir M.Z."/>
            <person name="Moreno L.F."/>
            <person name="Najafzadeh M.J."/>
            <person name="Felipe M.S."/>
            <person name="Teixeira M."/>
            <person name="Sun J."/>
            <person name="Xi L."/>
            <person name="Castro M.A."/>
            <person name="Vicente V.A."/>
        </authorList>
    </citation>
    <scope>NUCLEOTIDE SEQUENCE [LARGE SCALE GENOMIC DNA]</scope>
    <source>
        <strain evidence="3 4">CBS 269.64</strain>
    </source>
</reference>
<feature type="compositionally biased region" description="Basic and acidic residues" evidence="1">
    <location>
        <begin position="158"/>
        <end position="176"/>
    </location>
</feature>
<dbReference type="AlphaFoldDB" id="A0A178DBB3"/>
<dbReference type="Proteomes" id="UP000185904">
    <property type="component" value="Unassembled WGS sequence"/>
</dbReference>
<dbReference type="InterPro" id="IPR058348">
    <property type="entry name" value="DUF8035"/>
</dbReference>
<feature type="compositionally biased region" description="Acidic residues" evidence="1">
    <location>
        <begin position="712"/>
        <end position="722"/>
    </location>
</feature>
<feature type="compositionally biased region" description="Basic and acidic residues" evidence="1">
    <location>
        <begin position="271"/>
        <end position="280"/>
    </location>
</feature>
<feature type="domain" description="DUF8035" evidence="2">
    <location>
        <begin position="636"/>
        <end position="689"/>
    </location>
</feature>
<sequence length="811" mass="94076">MTENRYRPNSPPLGRRYPDHRASTGMVISSSFDPRFSSSSQPRSFIDTFPATRHGSVYTTQAIARKTVLDDPHSGGGSIVKTEYSVRPRTNSTLEARRPVNTFTERRSSPPRIRPAIVSGPSRDDPRSPVVASREDRYLVPAATSGRHHHRHASATRAEQDRLLPARVSRQPEYHRRGGYNAYPYSSARSQLQDEGFSYTTPKEQFLQESARPQRRESYSRSERPVSIAGFSEYRLPARRDTRDVPPTSSTRVLDRIDRNEPPRYSSGRTSDLEDRGDIPRRRHSTRAPVLHHYPDDGTMSAREERDLRLLPRSHHDRLEDDDKPLKHRHRDERNREALREVPRESERVRERERDRDKERERDKDRDRDRDRDRERDRDRDRDRDRERDRDRDRDRDRYRDADKSGKPRSRESSPEHSGLRKGLAAAAGLGAVGAAAGAALKSTRNKDDEESETDDRKERKHRRRRHHDEPSPDELAGRIERDLKLTNGDRDPRRRDDDRDADDTGDHDDRHERRRHHRHRKQRDRADRAPESDTTEDYDGKDTRQRRARDQTSSRDEDQEVPTVLEQRTISPGEDDDDRPRKVQLVEPAEKKEEFRPKGILKKPRETPFPEDPNPTREGVAPLKDAHKDGIPPNARWTKISRALVNPEALEKAHERFEERDDYVIVLRVVSREEITKLAEKTKEIREARERKWQAELEEKRRRRAERGEYSDESSDDEYSEEEGRPLRAIEQPPPAQGLQGDPRAYLAQQQRVEVPVVANTPPGQPSTATAQQPLPATGAYPAPTQQPQQGLPVPDIRVEPTDGTYSTNV</sequence>
<feature type="compositionally biased region" description="Basic and acidic residues" evidence="1">
    <location>
        <begin position="539"/>
        <end position="557"/>
    </location>
</feature>
<accession>A0A178DBB3</accession>
<feature type="region of interest" description="Disordered" evidence="1">
    <location>
        <begin position="102"/>
        <end position="185"/>
    </location>
</feature>
<dbReference type="PANTHER" id="PTHR42081">
    <property type="entry name" value="ZINC FINGER PROTEIN DHHC DOMAIN CONTAINING PROTEIN"/>
    <property type="match status" value="1"/>
</dbReference>
<keyword evidence="4" id="KW-1185">Reference proteome</keyword>
<dbReference type="EMBL" id="LVCJ01000004">
    <property type="protein sequence ID" value="OAL39550.1"/>
    <property type="molecule type" value="Genomic_DNA"/>
</dbReference>
<feature type="region of interest" description="Disordered" evidence="1">
    <location>
        <begin position="683"/>
        <end position="811"/>
    </location>
</feature>
<dbReference type="RefSeq" id="XP_022504562.1">
    <property type="nucleotide sequence ID" value="XM_022639254.1"/>
</dbReference>
<feature type="compositionally biased region" description="Basic and acidic residues" evidence="1">
    <location>
        <begin position="212"/>
        <end position="224"/>
    </location>
</feature>
<feature type="compositionally biased region" description="Polar residues" evidence="1">
    <location>
        <begin position="767"/>
        <end position="776"/>
    </location>
</feature>
<dbReference type="GeneID" id="34584372"/>
<organism evidence="3 4">
    <name type="scientific">Fonsecaea nubica</name>
    <dbReference type="NCBI Taxonomy" id="856822"/>
    <lineage>
        <taxon>Eukaryota</taxon>
        <taxon>Fungi</taxon>
        <taxon>Dikarya</taxon>
        <taxon>Ascomycota</taxon>
        <taxon>Pezizomycotina</taxon>
        <taxon>Eurotiomycetes</taxon>
        <taxon>Chaetothyriomycetidae</taxon>
        <taxon>Chaetothyriales</taxon>
        <taxon>Herpotrichiellaceae</taxon>
        <taxon>Fonsecaea</taxon>
    </lineage>
</organism>
<protein>
    <recommendedName>
        <fullName evidence="2">DUF8035 domain-containing protein</fullName>
    </recommendedName>
</protein>
<feature type="compositionally biased region" description="Basic and acidic residues" evidence="1">
    <location>
        <begin position="253"/>
        <end position="262"/>
    </location>
</feature>
<feature type="compositionally biased region" description="Basic and acidic residues" evidence="1">
    <location>
        <begin position="332"/>
        <end position="419"/>
    </location>
</feature>
<feature type="compositionally biased region" description="Basic and acidic residues" evidence="1">
    <location>
        <begin position="589"/>
        <end position="609"/>
    </location>
</feature>
<gene>
    <name evidence="3" type="ORF">AYO20_00947</name>
</gene>
<feature type="compositionally biased region" description="Basic and acidic residues" evidence="1">
    <location>
        <begin position="468"/>
        <end position="512"/>
    </location>
</feature>
<proteinExistence type="predicted"/>
<evidence type="ECO:0000256" key="1">
    <source>
        <dbReference type="SAM" id="MobiDB-lite"/>
    </source>
</evidence>
<feature type="region of interest" description="Disordered" evidence="1">
    <location>
        <begin position="202"/>
        <end position="425"/>
    </location>
</feature>
<feature type="region of interest" description="Disordered" evidence="1">
    <location>
        <begin position="1"/>
        <end position="21"/>
    </location>
</feature>
<name>A0A178DBB3_9EURO</name>
<feature type="compositionally biased region" description="Basic and acidic residues" evidence="1">
    <location>
        <begin position="683"/>
        <end position="711"/>
    </location>
</feature>
<feature type="region of interest" description="Disordered" evidence="1">
    <location>
        <begin position="437"/>
        <end position="635"/>
    </location>
</feature>
<evidence type="ECO:0000259" key="2">
    <source>
        <dbReference type="Pfam" id="PF26118"/>
    </source>
</evidence>
<dbReference type="PANTHER" id="PTHR42081:SF1">
    <property type="entry name" value="ZINC FINGER PROTEIN DHHC DOMAIN CONTAINING PROTEIN"/>
    <property type="match status" value="1"/>
</dbReference>
<feature type="compositionally biased region" description="Basic residues" evidence="1">
    <location>
        <begin position="513"/>
        <end position="524"/>
    </location>
</feature>
<evidence type="ECO:0000313" key="4">
    <source>
        <dbReference type="Proteomes" id="UP000185904"/>
    </source>
</evidence>
<dbReference type="Pfam" id="PF26118">
    <property type="entry name" value="DUF8035"/>
    <property type="match status" value="1"/>
</dbReference>
<feature type="compositionally biased region" description="Basic and acidic residues" evidence="1">
    <location>
        <begin position="122"/>
        <end position="138"/>
    </location>
</feature>
<evidence type="ECO:0000313" key="3">
    <source>
        <dbReference type="EMBL" id="OAL39550.1"/>
    </source>
</evidence>
<dbReference type="OrthoDB" id="5418088at2759"/>
<comment type="caution">
    <text evidence="3">The sequence shown here is derived from an EMBL/GenBank/DDBJ whole genome shotgun (WGS) entry which is preliminary data.</text>
</comment>